<reference evidence="7 8" key="2">
    <citation type="journal article" date="2011" name="PLoS ONE">
        <title>The Cyst-Dividing Bacterium Ramlibacter tataouinensis TTB310 Genome Reveals a Well-Stocked Toolbox for Adaptation to a Desert Environment.</title>
        <authorList>
            <person name="De Luca G."/>
            <person name="Barakat M."/>
            <person name="Ortet P."/>
            <person name="Fochesato S."/>
            <person name="Jourlin-Castelli C."/>
            <person name="Ansaldi M."/>
            <person name="Py B."/>
            <person name="Fichant G."/>
            <person name="Coutinho P.M."/>
            <person name="Voulhoux R."/>
            <person name="Bastien O."/>
            <person name="Marechal E."/>
            <person name="Henrissat B."/>
            <person name="Quentin Y."/>
            <person name="Noirot P."/>
            <person name="Filloux A."/>
            <person name="Mejean V."/>
            <person name="Dubow M.S."/>
            <person name="Barras F."/>
            <person name="Barbe V."/>
            <person name="Weissenbach J."/>
            <person name="Mihalcescu I."/>
            <person name="Vermeglio A."/>
            <person name="Achouak W."/>
            <person name="Heulin T."/>
        </authorList>
    </citation>
    <scope>NUCLEOTIDE SEQUENCE [LARGE SCALE GENOMIC DNA]</scope>
    <source>
        <strain evidence="8">ATCC BAA-407 / DSM 14655 / LMG 21543 / TTB310</strain>
    </source>
</reference>
<dbReference type="SUPFAM" id="SSF53448">
    <property type="entry name" value="Nucleotide-diphospho-sugar transferases"/>
    <property type="match status" value="2"/>
</dbReference>
<reference evidence="8" key="1">
    <citation type="submission" date="2006-01" db="EMBL/GenBank/DDBJ databases">
        <title>Genome of the cyst-dividing bacterium Ramlibacter tataouinensis.</title>
        <authorList>
            <person name="Barakat M."/>
            <person name="Ortet P."/>
            <person name="De Luca G."/>
            <person name="Jourlin-Castelli C."/>
            <person name="Ansaldi M."/>
            <person name="Py B."/>
            <person name="Fichant G."/>
            <person name="Coutinho P."/>
            <person name="Voulhoux R."/>
            <person name="Bastien O."/>
            <person name="Roy S."/>
            <person name="Marechal E."/>
            <person name="Henrissat B."/>
            <person name="Quentin Y."/>
            <person name="Noirot P."/>
            <person name="Filloux A."/>
            <person name="Mejean V."/>
            <person name="DuBow M."/>
            <person name="Barras F."/>
            <person name="Heulin T."/>
        </authorList>
    </citation>
    <scope>NUCLEOTIDE SEQUENCE [LARGE SCALE GENOMIC DNA]</scope>
    <source>
        <strain evidence="8">ATCC BAA-407 / DSM 14655 / LMG 21543 / TTB310</strain>
    </source>
</reference>
<comment type="subcellular location">
    <subcellularLocation>
        <location evidence="1">Cell membrane</location>
    </subcellularLocation>
</comment>
<name>F5Y5F5_RAMTT</name>
<dbReference type="eggNOG" id="COG1215">
    <property type="taxonomic scope" value="Bacteria"/>
</dbReference>
<dbReference type="HOGENOM" id="CLU_615070_0_0_4"/>
<dbReference type="GO" id="GO:0016757">
    <property type="term" value="F:glycosyltransferase activity"/>
    <property type="evidence" value="ECO:0007669"/>
    <property type="project" value="UniProtKB-KW"/>
</dbReference>
<dbReference type="Proteomes" id="UP000008385">
    <property type="component" value="Chromosome"/>
</dbReference>
<protein>
    <submittedName>
        <fullName evidence="7">Candidate b-glycosyltransferase, Glycosyltransferase Family 2</fullName>
    </submittedName>
</protein>
<evidence type="ECO:0000256" key="3">
    <source>
        <dbReference type="ARBA" id="ARBA00022676"/>
    </source>
</evidence>
<dbReference type="GO" id="GO:0005886">
    <property type="term" value="C:plasma membrane"/>
    <property type="evidence" value="ECO:0007669"/>
    <property type="project" value="UniProtKB-SubCell"/>
</dbReference>
<dbReference type="NCBIfam" id="TIGR04283">
    <property type="entry name" value="glyco_like_mftF"/>
    <property type="match status" value="1"/>
</dbReference>
<evidence type="ECO:0000313" key="7">
    <source>
        <dbReference type="EMBL" id="AEG91465.1"/>
    </source>
</evidence>
<keyword evidence="2" id="KW-1003">Cell membrane</keyword>
<keyword evidence="5" id="KW-0472">Membrane</keyword>
<dbReference type="NCBIfam" id="TIGR04282">
    <property type="entry name" value="glyco_like_cofC"/>
    <property type="match status" value="1"/>
</dbReference>
<feature type="domain" description="Glycosyltransferase 2-like" evidence="6">
    <location>
        <begin position="3"/>
        <end position="90"/>
    </location>
</feature>
<dbReference type="KEGG" id="rta:Rta_03940"/>
<dbReference type="STRING" id="365046.Rta_03940"/>
<keyword evidence="3" id="KW-0328">Glycosyltransferase</keyword>
<dbReference type="Pfam" id="PF00535">
    <property type="entry name" value="Glycos_transf_2"/>
    <property type="match status" value="1"/>
</dbReference>
<sequence>MPALLRTLQPLRSRGAEVVVVDGGSTDGTWLLASRGGADHVLVAAQGRASQMNAGAQGARADALLFLHADTVLPPEADRLVAQALAAGADWGRFDVRIAGDAPLLRLVGALMNLRSRWTGIATGDQALFVRREVFAAAGGFPDLPLMEDIALSTRLRRRGAPACLRATVATSARRWERHGVLRIILLMWWLRLRYFFGAAPQQLADRYGYRRRPGPAAAGVAVLAKAPVAGLAKTRLAPGIGAPAAARLQRAFTLDTLRTAQAAALGPVQLWCAPDAGHRFFRALHRRCGLALRSQVQGGLGERMRATAQSHFAQHPGLPLLVIGTDCPLLAPGHLQAAARALAGHDAVLIPAEDGGYVLLGLARVLPEVFEDIAWSTPAVLAQTRERLRAAGARWQELDSLWDVDEPADLRRFRELAPAGPVPGEGCA</sequence>
<dbReference type="PATRIC" id="fig|365046.3.peg.407"/>
<dbReference type="CDD" id="cd02522">
    <property type="entry name" value="GT_2_like_a"/>
    <property type="match status" value="1"/>
</dbReference>
<dbReference type="InterPro" id="IPR026461">
    <property type="entry name" value="Trfase_2_rSAM/seldom_assoc"/>
</dbReference>
<dbReference type="Pfam" id="PF09837">
    <property type="entry name" value="DUF2064"/>
    <property type="match status" value="1"/>
</dbReference>
<dbReference type="PANTHER" id="PTHR43646:SF2">
    <property type="entry name" value="GLYCOSYLTRANSFERASE 2-LIKE DOMAIN-CONTAINING PROTEIN"/>
    <property type="match status" value="1"/>
</dbReference>
<organism evidence="7 8">
    <name type="scientific">Ramlibacter tataouinensis (strain ATCC BAA-407 / DSM 14655 / LMG 21543 / TTB310)</name>
    <dbReference type="NCBI Taxonomy" id="365046"/>
    <lineage>
        <taxon>Bacteria</taxon>
        <taxon>Pseudomonadati</taxon>
        <taxon>Pseudomonadota</taxon>
        <taxon>Betaproteobacteria</taxon>
        <taxon>Burkholderiales</taxon>
        <taxon>Comamonadaceae</taxon>
        <taxon>Ramlibacter</taxon>
    </lineage>
</organism>
<dbReference type="PANTHER" id="PTHR43646">
    <property type="entry name" value="GLYCOSYLTRANSFERASE"/>
    <property type="match status" value="1"/>
</dbReference>
<keyword evidence="8" id="KW-1185">Reference proteome</keyword>
<dbReference type="Gene3D" id="3.90.550.10">
    <property type="entry name" value="Spore Coat Polysaccharide Biosynthesis Protein SpsA, Chain A"/>
    <property type="match status" value="2"/>
</dbReference>
<evidence type="ECO:0000256" key="4">
    <source>
        <dbReference type="ARBA" id="ARBA00022679"/>
    </source>
</evidence>
<dbReference type="eggNOG" id="COG3222">
    <property type="taxonomic scope" value="Bacteria"/>
</dbReference>
<evidence type="ECO:0000256" key="5">
    <source>
        <dbReference type="ARBA" id="ARBA00023136"/>
    </source>
</evidence>
<keyword evidence="4 7" id="KW-0808">Transferase</keyword>
<evidence type="ECO:0000313" key="8">
    <source>
        <dbReference type="Proteomes" id="UP000008385"/>
    </source>
</evidence>
<dbReference type="AlphaFoldDB" id="F5Y5F5"/>
<gene>
    <name evidence="7" type="ordered locus">Rta_03940</name>
</gene>
<evidence type="ECO:0000256" key="1">
    <source>
        <dbReference type="ARBA" id="ARBA00004236"/>
    </source>
</evidence>
<proteinExistence type="predicted"/>
<accession>F5Y5F5</accession>
<dbReference type="InterPro" id="IPR029044">
    <property type="entry name" value="Nucleotide-diphossugar_trans"/>
</dbReference>
<evidence type="ECO:0000256" key="2">
    <source>
        <dbReference type="ARBA" id="ARBA00022475"/>
    </source>
</evidence>
<dbReference type="EMBL" id="CP000245">
    <property type="protein sequence ID" value="AEG91465.1"/>
    <property type="molecule type" value="Genomic_DNA"/>
</dbReference>
<dbReference type="InterPro" id="IPR001173">
    <property type="entry name" value="Glyco_trans_2-like"/>
</dbReference>
<dbReference type="InterPro" id="IPR018641">
    <property type="entry name" value="Trfase_1_rSAM/seldom-assoc"/>
</dbReference>
<evidence type="ECO:0000259" key="6">
    <source>
        <dbReference type="Pfam" id="PF00535"/>
    </source>
</evidence>